<comment type="subunit">
    <text evidence="3 10">Monomer.</text>
</comment>
<sequence precursor="true">MKKNFGKKAVALVLSLVVPAFMAVADQAEALQKKLARLTSFQASFDQTVVDASNKLIQQGEGMLSLKQPSLFRFETQTPEPNLFIGDGKTLWFYAELLDQVSIYDAKEQVQKTPFVLLTSHDPKLWAQYSVTGADDQFDITPKDPSNAVKKLSLKFSGLALSKMIVIDSNGQNSTFDFNLVQYNTPLASELFQFTIPATAEVDDQRVK</sequence>
<evidence type="ECO:0000256" key="6">
    <source>
        <dbReference type="ARBA" id="ARBA00022729"/>
    </source>
</evidence>
<comment type="similarity">
    <text evidence="2 10">Belongs to the LolA family.</text>
</comment>
<comment type="subcellular location">
    <subcellularLocation>
        <location evidence="1 10">Periplasm</location>
    </subcellularLocation>
</comment>
<dbReference type="CDD" id="cd16325">
    <property type="entry name" value="LolA"/>
    <property type="match status" value="1"/>
</dbReference>
<accession>A0A3P3QQ54</accession>
<keyword evidence="9 10" id="KW-0143">Chaperone</keyword>
<gene>
    <name evidence="10 11" type="primary">lolA</name>
    <name evidence="11" type="ORF">EIK76_00655</name>
</gene>
<dbReference type="GO" id="GO:0030288">
    <property type="term" value="C:outer membrane-bounded periplasmic space"/>
    <property type="evidence" value="ECO:0007669"/>
    <property type="project" value="TreeGrafter"/>
</dbReference>
<feature type="chain" id="PRO_5018798468" description="Outer-membrane lipoprotein carrier protein" evidence="10">
    <location>
        <begin position="23"/>
        <end position="208"/>
    </location>
</feature>
<keyword evidence="12" id="KW-1185">Reference proteome</keyword>
<evidence type="ECO:0000256" key="5">
    <source>
        <dbReference type="ARBA" id="ARBA00022448"/>
    </source>
</evidence>
<evidence type="ECO:0000313" key="12">
    <source>
        <dbReference type="Proteomes" id="UP000276260"/>
    </source>
</evidence>
<dbReference type="Gene3D" id="2.50.20.10">
    <property type="entry name" value="Lipoprotein localisation LolA/LolB/LppX"/>
    <property type="match status" value="1"/>
</dbReference>
<dbReference type="PANTHER" id="PTHR35869:SF1">
    <property type="entry name" value="OUTER-MEMBRANE LIPOPROTEIN CARRIER PROTEIN"/>
    <property type="match status" value="1"/>
</dbReference>
<dbReference type="HAMAP" id="MF_00240">
    <property type="entry name" value="LolA"/>
    <property type="match status" value="1"/>
</dbReference>
<evidence type="ECO:0000256" key="3">
    <source>
        <dbReference type="ARBA" id="ARBA00011245"/>
    </source>
</evidence>
<comment type="caution">
    <text evidence="11">The sequence shown here is derived from an EMBL/GenBank/DDBJ whole genome shotgun (WGS) entry which is preliminary data.</text>
</comment>
<evidence type="ECO:0000313" key="11">
    <source>
        <dbReference type="EMBL" id="RRJ22629.1"/>
    </source>
</evidence>
<dbReference type="InterPro" id="IPR029046">
    <property type="entry name" value="LolA/LolB/LppX"/>
</dbReference>
<reference evidence="11 12" key="1">
    <citation type="submission" date="2018-11" db="EMBL/GenBank/DDBJ databases">
        <title>Draft genome analysis of Rheinheimera mesophila isolated from an industrial waste site.</title>
        <authorList>
            <person name="Yu Q."/>
            <person name="Qi Y."/>
            <person name="Zhang H."/>
            <person name="Lu Y."/>
            <person name="Pu J."/>
        </authorList>
    </citation>
    <scope>NUCLEOTIDE SEQUENCE [LARGE SCALE GENOMIC DNA]</scope>
    <source>
        <strain evidence="11 12">IITR13</strain>
    </source>
</reference>
<keyword evidence="11" id="KW-0449">Lipoprotein</keyword>
<dbReference type="PANTHER" id="PTHR35869">
    <property type="entry name" value="OUTER-MEMBRANE LIPOPROTEIN CARRIER PROTEIN"/>
    <property type="match status" value="1"/>
</dbReference>
<dbReference type="GO" id="GO:0044874">
    <property type="term" value="P:lipoprotein localization to outer membrane"/>
    <property type="evidence" value="ECO:0007669"/>
    <property type="project" value="UniProtKB-UniRule"/>
</dbReference>
<evidence type="ECO:0000256" key="1">
    <source>
        <dbReference type="ARBA" id="ARBA00004418"/>
    </source>
</evidence>
<feature type="signal peptide" evidence="10">
    <location>
        <begin position="1"/>
        <end position="22"/>
    </location>
</feature>
<keyword evidence="6 10" id="KW-0732">Signal</keyword>
<dbReference type="RefSeq" id="WP_046521092.1">
    <property type="nucleotide sequence ID" value="NZ_LAVS01000090.1"/>
</dbReference>
<dbReference type="Proteomes" id="UP000276260">
    <property type="component" value="Unassembled WGS sequence"/>
</dbReference>
<dbReference type="SUPFAM" id="SSF89392">
    <property type="entry name" value="Prokaryotic lipoproteins and lipoprotein localization factors"/>
    <property type="match status" value="1"/>
</dbReference>
<proteinExistence type="inferred from homology"/>
<evidence type="ECO:0000256" key="9">
    <source>
        <dbReference type="ARBA" id="ARBA00023186"/>
    </source>
</evidence>
<evidence type="ECO:0000256" key="8">
    <source>
        <dbReference type="ARBA" id="ARBA00022927"/>
    </source>
</evidence>
<evidence type="ECO:0000256" key="2">
    <source>
        <dbReference type="ARBA" id="ARBA00007615"/>
    </source>
</evidence>
<keyword evidence="8 10" id="KW-0653">Protein transport</keyword>
<protein>
    <recommendedName>
        <fullName evidence="4 10">Outer-membrane lipoprotein carrier protein</fullName>
    </recommendedName>
</protein>
<dbReference type="GO" id="GO:0042953">
    <property type="term" value="P:lipoprotein transport"/>
    <property type="evidence" value="ECO:0007669"/>
    <property type="project" value="InterPro"/>
</dbReference>
<evidence type="ECO:0000256" key="7">
    <source>
        <dbReference type="ARBA" id="ARBA00022764"/>
    </source>
</evidence>
<keyword evidence="7 10" id="KW-0574">Periplasm</keyword>
<comment type="function">
    <text evidence="10">Participates in the translocation of lipoproteins from the inner membrane to the outer membrane. Only forms a complex with a lipoprotein if the residue after the N-terminal Cys is not an aspartate (The Asp acts as a targeting signal to indicate that the lipoprotein should stay in the inner membrane).</text>
</comment>
<dbReference type="Pfam" id="PF03548">
    <property type="entry name" value="LolA"/>
    <property type="match status" value="1"/>
</dbReference>
<dbReference type="AlphaFoldDB" id="A0A3P3QQ54"/>
<dbReference type="EMBL" id="RRCF01000001">
    <property type="protein sequence ID" value="RRJ22629.1"/>
    <property type="molecule type" value="Genomic_DNA"/>
</dbReference>
<evidence type="ECO:0000256" key="4">
    <source>
        <dbReference type="ARBA" id="ARBA00014035"/>
    </source>
</evidence>
<dbReference type="InterPro" id="IPR018323">
    <property type="entry name" value="OM_lipoprot_carrier_LolA_Pbac"/>
</dbReference>
<dbReference type="OrthoDB" id="9787361at2"/>
<dbReference type="NCBIfam" id="TIGR00547">
    <property type="entry name" value="lolA"/>
    <property type="match status" value="1"/>
</dbReference>
<evidence type="ECO:0000256" key="10">
    <source>
        <dbReference type="HAMAP-Rule" id="MF_00240"/>
    </source>
</evidence>
<keyword evidence="5 10" id="KW-0813">Transport</keyword>
<dbReference type="InterPro" id="IPR004564">
    <property type="entry name" value="OM_lipoprot_carrier_LolA-like"/>
</dbReference>
<name>A0A3P3QQ54_9GAMM</name>
<organism evidence="11 12">
    <name type="scientific">Rheinheimera mesophila</name>
    <dbReference type="NCBI Taxonomy" id="1547515"/>
    <lineage>
        <taxon>Bacteria</taxon>
        <taxon>Pseudomonadati</taxon>
        <taxon>Pseudomonadota</taxon>
        <taxon>Gammaproteobacteria</taxon>
        <taxon>Chromatiales</taxon>
        <taxon>Chromatiaceae</taxon>
        <taxon>Rheinheimera</taxon>
    </lineage>
</organism>